<keyword evidence="8" id="KW-0862">Zinc</keyword>
<keyword evidence="6" id="KW-0479">Metal-binding</keyword>
<evidence type="ECO:0000256" key="2">
    <source>
        <dbReference type="ARBA" id="ARBA00012417"/>
    </source>
</evidence>
<dbReference type="Pfam" id="PF13177">
    <property type="entry name" value="DNA_pol3_delta2"/>
    <property type="match status" value="1"/>
</dbReference>
<keyword evidence="5 14" id="KW-0235">DNA replication</keyword>
<evidence type="ECO:0000256" key="10">
    <source>
        <dbReference type="ARBA" id="ARBA00022932"/>
    </source>
</evidence>
<dbReference type="SMART" id="SM00382">
    <property type="entry name" value="AAA"/>
    <property type="match status" value="1"/>
</dbReference>
<evidence type="ECO:0000256" key="9">
    <source>
        <dbReference type="ARBA" id="ARBA00022840"/>
    </source>
</evidence>
<evidence type="ECO:0000313" key="18">
    <source>
        <dbReference type="Proteomes" id="UP000053699"/>
    </source>
</evidence>
<dbReference type="InterPro" id="IPR027417">
    <property type="entry name" value="P-loop_NTPase"/>
</dbReference>
<evidence type="ECO:0000256" key="14">
    <source>
        <dbReference type="RuleBase" id="RU364063"/>
    </source>
</evidence>
<dbReference type="CDD" id="cd00009">
    <property type="entry name" value="AAA"/>
    <property type="match status" value="1"/>
</dbReference>
<dbReference type="Proteomes" id="UP000053699">
    <property type="component" value="Unassembled WGS sequence"/>
</dbReference>
<evidence type="ECO:0000256" key="8">
    <source>
        <dbReference type="ARBA" id="ARBA00022833"/>
    </source>
</evidence>
<evidence type="ECO:0000256" key="13">
    <source>
        <dbReference type="ARBA" id="ARBA00074577"/>
    </source>
</evidence>
<dbReference type="EC" id="2.7.7.7" evidence="2 14"/>
<feature type="region of interest" description="Disordered" evidence="15">
    <location>
        <begin position="398"/>
        <end position="447"/>
    </location>
</feature>
<dbReference type="NCBIfam" id="NF005846">
    <property type="entry name" value="PRK07764.1-6"/>
    <property type="match status" value="1"/>
</dbReference>
<dbReference type="EMBL" id="JRPY01000100">
    <property type="protein sequence ID" value="KJX74676.1"/>
    <property type="molecule type" value="Genomic_DNA"/>
</dbReference>
<sequence>MALYRKYRPAALAEVVGQAHVTEPLSIALEAGRINHAYLFSGPRGCGKTSSARILARSLNCAQGITATPCGVCESCLSLAPNAPGNIDVVELDAASHGGVDDTRELRDRAFYAPAQSRYRVFIVDEAHMVTTAGFNALLKIVEEPPDHLIFIFATTEPEKVLPTIRSRTHHYPFRLLPPRTMRALIGRICEQEGVVVDDAVYPLVIRAGGGSPRDTLSVLDQLMAGVEGDHVTYQRALNLLGATDVGLIDDAVDALAAHDAAALFGAVESVIDAGHDPRRFATDILERFRDLIVLQAVPDAAARSVVDAPEDVLDRMREQAVRIGPATLTRYAEVVQAGLGEMRGATAPRLLLEVVCARLLLPSATDAESALLQRVERIEARLDMSIPARAAYPLQSAPAEKVARPSPPPQSCLASPDSRSAADAQPSKLASPPAAAEPTPIMGEPNAAAVRTMWPTVREKVRQRSRTTEVMLAGAIVHAVEDNTLVLTHGSAPLAKRLSEQHNVDVVAEALKDALGVNWRVRCEVGAPMPAMSVPPACEGVVAQPTQEKASVLDVDSVQQHDDEGMPAEAGRRDPSAPRSDPEEVALELLQNELGARRIDKWLTDAVED</sequence>
<keyword evidence="3 14" id="KW-0808">Transferase</keyword>
<dbReference type="STRING" id="480418.GCA_000975265_03324"/>
<dbReference type="AlphaFoldDB" id="A0A0F4ENY2"/>
<comment type="caution">
    <text evidence="17">The sequence shown here is derived from an EMBL/GenBank/DDBJ whole genome shotgun (WGS) entry which is preliminary data.</text>
</comment>
<keyword evidence="10 14" id="KW-0239">DNA-directed DNA polymerase</keyword>
<dbReference type="FunFam" id="3.40.50.300:FF:000014">
    <property type="entry name" value="DNA polymerase III subunit gamma/tau"/>
    <property type="match status" value="1"/>
</dbReference>
<evidence type="ECO:0000256" key="4">
    <source>
        <dbReference type="ARBA" id="ARBA00022695"/>
    </source>
</evidence>
<keyword evidence="4 14" id="KW-0548">Nucleotidyltransferase</keyword>
<dbReference type="SUPFAM" id="SSF48019">
    <property type="entry name" value="post-AAA+ oligomerization domain-like"/>
    <property type="match status" value="1"/>
</dbReference>
<dbReference type="RefSeq" id="WP_045843749.1">
    <property type="nucleotide sequence ID" value="NZ_CP083405.1"/>
</dbReference>
<dbReference type="GO" id="GO:0003677">
    <property type="term" value="F:DNA binding"/>
    <property type="evidence" value="ECO:0007669"/>
    <property type="project" value="InterPro"/>
</dbReference>
<dbReference type="InterPro" id="IPR050238">
    <property type="entry name" value="DNA_Rep/Repair_Clamp_Loader"/>
</dbReference>
<evidence type="ECO:0000256" key="6">
    <source>
        <dbReference type="ARBA" id="ARBA00022723"/>
    </source>
</evidence>
<evidence type="ECO:0000256" key="15">
    <source>
        <dbReference type="SAM" id="MobiDB-lite"/>
    </source>
</evidence>
<dbReference type="InterPro" id="IPR045085">
    <property type="entry name" value="HLD_clamp_pol_III_gamma_tau"/>
</dbReference>
<dbReference type="NCBIfam" id="TIGR02397">
    <property type="entry name" value="dnaX_nterm"/>
    <property type="match status" value="1"/>
</dbReference>
<dbReference type="PATRIC" id="fig|480418.6.peg.5011"/>
<dbReference type="PANTHER" id="PTHR11669:SF0">
    <property type="entry name" value="PROTEIN STICHEL-LIKE 2"/>
    <property type="match status" value="1"/>
</dbReference>
<dbReference type="OrthoDB" id="9810148at2"/>
<keyword evidence="7 14" id="KW-0547">Nucleotide-binding</keyword>
<dbReference type="PANTHER" id="PTHR11669">
    <property type="entry name" value="REPLICATION FACTOR C / DNA POLYMERASE III GAMMA-TAU SUBUNIT"/>
    <property type="match status" value="1"/>
</dbReference>
<dbReference type="GO" id="GO:0046872">
    <property type="term" value="F:metal ion binding"/>
    <property type="evidence" value="ECO:0007669"/>
    <property type="project" value="UniProtKB-KW"/>
</dbReference>
<dbReference type="InterPro" id="IPR022754">
    <property type="entry name" value="DNA_pol_III_gamma-3"/>
</dbReference>
<dbReference type="GO" id="GO:0009360">
    <property type="term" value="C:DNA polymerase III complex"/>
    <property type="evidence" value="ECO:0007669"/>
    <property type="project" value="InterPro"/>
</dbReference>
<evidence type="ECO:0000259" key="16">
    <source>
        <dbReference type="SMART" id="SM00382"/>
    </source>
</evidence>
<dbReference type="InterPro" id="IPR012763">
    <property type="entry name" value="DNA_pol_III_sug/sutau_N"/>
</dbReference>
<evidence type="ECO:0000256" key="3">
    <source>
        <dbReference type="ARBA" id="ARBA00022679"/>
    </source>
</evidence>
<gene>
    <name evidence="17" type="primary">dnaZX</name>
    <name evidence="14" type="synonym">dnaX</name>
    <name evidence="17" type="ORF">MLPM_2335</name>
</gene>
<dbReference type="NCBIfam" id="NF011513">
    <property type="entry name" value="PRK14952.1"/>
    <property type="match status" value="1"/>
</dbReference>
<evidence type="ECO:0000256" key="12">
    <source>
        <dbReference type="ARBA" id="ARBA00049244"/>
    </source>
</evidence>
<name>A0A0F4ENY2_9MYCO</name>
<dbReference type="FunFam" id="1.20.272.10:FF:000003">
    <property type="entry name" value="DNA polymerase III subunit gamma/tau"/>
    <property type="match status" value="1"/>
</dbReference>
<dbReference type="GO" id="GO:0003887">
    <property type="term" value="F:DNA-directed DNA polymerase activity"/>
    <property type="evidence" value="ECO:0007669"/>
    <property type="project" value="UniProtKB-KW"/>
</dbReference>
<accession>A0A0F4ENY2</accession>
<keyword evidence="9 14" id="KW-0067">ATP-binding</keyword>
<proteinExistence type="inferred from homology"/>
<dbReference type="Gene3D" id="3.40.50.300">
    <property type="entry name" value="P-loop containing nucleotide triphosphate hydrolases"/>
    <property type="match status" value="1"/>
</dbReference>
<dbReference type="GO" id="GO:0005524">
    <property type="term" value="F:ATP binding"/>
    <property type="evidence" value="ECO:0007669"/>
    <property type="project" value="UniProtKB-KW"/>
</dbReference>
<feature type="domain" description="AAA+ ATPase" evidence="16">
    <location>
        <begin position="34"/>
        <end position="177"/>
    </location>
</feature>
<evidence type="ECO:0000256" key="7">
    <source>
        <dbReference type="ARBA" id="ARBA00022741"/>
    </source>
</evidence>
<evidence type="ECO:0000256" key="1">
    <source>
        <dbReference type="ARBA" id="ARBA00006360"/>
    </source>
</evidence>
<evidence type="ECO:0000313" key="17">
    <source>
        <dbReference type="EMBL" id="KJX74676.1"/>
    </source>
</evidence>
<dbReference type="InterPro" id="IPR003593">
    <property type="entry name" value="AAA+_ATPase"/>
</dbReference>
<reference evidence="17 18" key="1">
    <citation type="journal article" date="2015" name="Proc. Natl. Acad. Sci. U.S.A.">
        <title>Insight into the evolution and origin of leprosy bacilli from the genome sequence of Mycobacterium lepromatosis.</title>
        <authorList>
            <person name="Singh P."/>
            <person name="Benjak A."/>
            <person name="Schuenemann V.J."/>
            <person name="Herbig A."/>
            <person name="Avanzi C."/>
            <person name="Busso P."/>
            <person name="Nieselt K."/>
            <person name="Krause J."/>
            <person name="Vera-Cabrera L."/>
            <person name="Cole S.T."/>
        </authorList>
    </citation>
    <scope>NUCLEOTIDE SEQUENCE [LARGE SCALE GENOMIC DNA]</scope>
    <source>
        <strain evidence="17 18">Mx1-22A</strain>
    </source>
</reference>
<comment type="similarity">
    <text evidence="1 14">Belongs to the DnaX/STICHEL family.</text>
</comment>
<dbReference type="InterPro" id="IPR008921">
    <property type="entry name" value="DNA_pol3_clamp-load_cplx_C"/>
</dbReference>
<dbReference type="Gene3D" id="1.10.8.60">
    <property type="match status" value="1"/>
</dbReference>
<comment type="function">
    <text evidence="11 14">DNA polymerase III is a complex, multichain enzyme responsible for most of the replicative synthesis in bacteria. This DNA polymerase also exhibits 3' to 5' exonuclease activity.</text>
</comment>
<dbReference type="CDD" id="cd18137">
    <property type="entry name" value="HLD_clamp_pol_III_gamma_tau"/>
    <property type="match status" value="1"/>
</dbReference>
<dbReference type="Pfam" id="PF12169">
    <property type="entry name" value="DNA_pol3_gamma3"/>
    <property type="match status" value="1"/>
</dbReference>
<comment type="subunit">
    <text evidence="14">DNA polymerase III contains a core (composed of alpha, epsilon and theta chains) that associates with a tau subunit. This core dimerizes to form the POLIII' complex. PolIII' associates with the gamma complex (composed of gamma, delta, delta', psi and chi chains) and with the beta chain to form the complete DNA polymerase III complex.</text>
</comment>
<dbReference type="SUPFAM" id="SSF52540">
    <property type="entry name" value="P-loop containing nucleoside triphosphate hydrolases"/>
    <property type="match status" value="1"/>
</dbReference>
<feature type="region of interest" description="Disordered" evidence="15">
    <location>
        <begin position="549"/>
        <end position="584"/>
    </location>
</feature>
<comment type="catalytic activity">
    <reaction evidence="12 14">
        <text>DNA(n) + a 2'-deoxyribonucleoside 5'-triphosphate = DNA(n+1) + diphosphate</text>
        <dbReference type="Rhea" id="RHEA:22508"/>
        <dbReference type="Rhea" id="RHEA-COMP:17339"/>
        <dbReference type="Rhea" id="RHEA-COMP:17340"/>
        <dbReference type="ChEBI" id="CHEBI:33019"/>
        <dbReference type="ChEBI" id="CHEBI:61560"/>
        <dbReference type="ChEBI" id="CHEBI:173112"/>
        <dbReference type="EC" id="2.7.7.7"/>
    </reaction>
</comment>
<evidence type="ECO:0000256" key="11">
    <source>
        <dbReference type="ARBA" id="ARBA00037724"/>
    </source>
</evidence>
<feature type="compositionally biased region" description="Basic and acidic residues" evidence="15">
    <location>
        <begin position="560"/>
        <end position="583"/>
    </location>
</feature>
<dbReference type="Gene3D" id="1.20.272.10">
    <property type="match status" value="1"/>
</dbReference>
<evidence type="ECO:0000256" key="5">
    <source>
        <dbReference type="ARBA" id="ARBA00022705"/>
    </source>
</evidence>
<dbReference type="GO" id="GO:0006261">
    <property type="term" value="P:DNA-templated DNA replication"/>
    <property type="evidence" value="ECO:0007669"/>
    <property type="project" value="TreeGrafter"/>
</dbReference>
<keyword evidence="18" id="KW-1185">Reference proteome</keyword>
<protein>
    <recommendedName>
        <fullName evidence="13 14">DNA polymerase III subunit gamma/tau</fullName>
        <ecNumber evidence="2 14">2.7.7.7</ecNumber>
    </recommendedName>
</protein>
<organism evidence="17 18">
    <name type="scientific">Mycobacterium lepromatosis</name>
    <dbReference type="NCBI Taxonomy" id="480418"/>
    <lineage>
        <taxon>Bacteria</taxon>
        <taxon>Bacillati</taxon>
        <taxon>Actinomycetota</taxon>
        <taxon>Actinomycetes</taxon>
        <taxon>Mycobacteriales</taxon>
        <taxon>Mycobacteriaceae</taxon>
        <taxon>Mycobacterium</taxon>
    </lineage>
</organism>